<keyword evidence="4" id="KW-0949">S-adenosyl-L-methionine</keyword>
<evidence type="ECO:0000256" key="6">
    <source>
        <dbReference type="SAM" id="MobiDB-lite"/>
    </source>
</evidence>
<dbReference type="EC" id="2.1.1.72" evidence="1"/>
<proteinExistence type="predicted"/>
<dbReference type="PROSITE" id="PS00092">
    <property type="entry name" value="N6_MTASE"/>
    <property type="match status" value="1"/>
</dbReference>
<evidence type="ECO:0000256" key="3">
    <source>
        <dbReference type="ARBA" id="ARBA00022679"/>
    </source>
</evidence>
<dbReference type="InterPro" id="IPR029063">
    <property type="entry name" value="SAM-dependent_MTases_sf"/>
</dbReference>
<protein>
    <recommendedName>
        <fullName evidence="1">site-specific DNA-methyltransferase (adenine-specific)</fullName>
        <ecNumber evidence="1">2.1.1.72</ecNumber>
    </recommendedName>
</protein>
<evidence type="ECO:0000259" key="7">
    <source>
        <dbReference type="Pfam" id="PF07669"/>
    </source>
</evidence>
<dbReference type="InterPro" id="IPR002052">
    <property type="entry name" value="DNA_methylase_N6_adenine_CS"/>
</dbReference>
<evidence type="ECO:0000259" key="8">
    <source>
        <dbReference type="Pfam" id="PF20466"/>
    </source>
</evidence>
<comment type="caution">
    <text evidence="9">The sequence shown here is derived from an EMBL/GenBank/DDBJ whole genome shotgun (WGS) entry which is preliminary data.</text>
</comment>
<dbReference type="GO" id="GO:0032259">
    <property type="term" value="P:methylation"/>
    <property type="evidence" value="ECO:0007669"/>
    <property type="project" value="UniProtKB-KW"/>
</dbReference>
<dbReference type="EMBL" id="JBHRSP010000044">
    <property type="protein sequence ID" value="MFC3076011.1"/>
    <property type="molecule type" value="Genomic_DNA"/>
</dbReference>
<dbReference type="InterPro" id="IPR050953">
    <property type="entry name" value="N4_N6_ade-DNA_methylase"/>
</dbReference>
<dbReference type="Proteomes" id="UP001595377">
    <property type="component" value="Unassembled WGS sequence"/>
</dbReference>
<keyword evidence="10" id="KW-1185">Reference proteome</keyword>
<accession>A0ABV7DN96</accession>
<dbReference type="InterPro" id="IPR046820">
    <property type="entry name" value="MmeI_TRD"/>
</dbReference>
<feature type="compositionally biased region" description="Acidic residues" evidence="6">
    <location>
        <begin position="558"/>
        <end position="572"/>
    </location>
</feature>
<organism evidence="9 10">
    <name type="scientific">Shinella pollutisoli</name>
    <dbReference type="NCBI Taxonomy" id="2250594"/>
    <lineage>
        <taxon>Bacteria</taxon>
        <taxon>Pseudomonadati</taxon>
        <taxon>Pseudomonadota</taxon>
        <taxon>Alphaproteobacteria</taxon>
        <taxon>Hyphomicrobiales</taxon>
        <taxon>Rhizobiaceae</taxon>
        <taxon>Shinella</taxon>
    </lineage>
</organism>
<evidence type="ECO:0000256" key="4">
    <source>
        <dbReference type="ARBA" id="ARBA00022691"/>
    </source>
</evidence>
<feature type="domain" description="MmeI-like target recognition" evidence="8">
    <location>
        <begin position="320"/>
        <end position="423"/>
    </location>
</feature>
<dbReference type="PANTHER" id="PTHR33841">
    <property type="entry name" value="DNA METHYLTRANSFERASE YEEA-RELATED"/>
    <property type="match status" value="1"/>
</dbReference>
<name>A0ABV7DN96_9HYPH</name>
<dbReference type="InterPro" id="IPR011639">
    <property type="entry name" value="MethylTrfase_TaqI-like_dom"/>
</dbReference>
<dbReference type="SUPFAM" id="SSF53335">
    <property type="entry name" value="S-adenosyl-L-methionine-dependent methyltransferases"/>
    <property type="match status" value="1"/>
</dbReference>
<keyword evidence="2 9" id="KW-0489">Methyltransferase</keyword>
<feature type="domain" description="Type II methyltransferase M.TaqI-like" evidence="7">
    <location>
        <begin position="16"/>
        <end position="108"/>
    </location>
</feature>
<dbReference type="RefSeq" id="WP_257318397.1">
    <property type="nucleotide sequence ID" value="NZ_JANFDG010000053.1"/>
</dbReference>
<evidence type="ECO:0000256" key="1">
    <source>
        <dbReference type="ARBA" id="ARBA00011900"/>
    </source>
</evidence>
<sequence>MAITFKRMASKAYSFRAEQGWRPFHWEIEFPEVFSRENPGFDAIIGNPPFAGKNTISAASGPRYLSWLQQVHTGAHGNADLVAHFFRRAFHLVREGGAFGLIATNTIGQGDTRATGLATILSHRGNIFRATKRYQWPNEGAAVVVSIVHVGKGVKARSPVLDGRQVDRISAYLVAGDFDDAPTRLIGNAGKAFQGSILLGVGFTFDDLAANKGEAESLDKMLSLIENDPTNQQRIFPLIGGEEITTSPVHEHHRYAIDFFDRPLRRNASFQSWSSWSDERRTKALREGVVPVDYPGEVAEDWPDLIEIVRRRVKPIRDPQARDALRDRWWQYAEKRPGLYRRISGLPRVLANSSKATPHHAFAFLPSGMIYSQNLNVFAFEASAAFCVMQSRLHELWARYFGTTLEDRLTYVKDDCFETFPFSEGYESDETLEQIGQAYHDHRAALMIEADEGMTKTYNRFHKESECGAAIAHLRELHDEMDRAVLHAYGWDDLAEEVQPQFLTEETEDDHTYQGRYFWPAEQRDKVLSRLLALNAERHAEEVRQGIAPKGSPRGGEADDENTDDDGAGLFG</sequence>
<evidence type="ECO:0000256" key="2">
    <source>
        <dbReference type="ARBA" id="ARBA00022603"/>
    </source>
</evidence>
<evidence type="ECO:0000256" key="5">
    <source>
        <dbReference type="ARBA" id="ARBA00047942"/>
    </source>
</evidence>
<dbReference type="GO" id="GO:0008168">
    <property type="term" value="F:methyltransferase activity"/>
    <property type="evidence" value="ECO:0007669"/>
    <property type="project" value="UniProtKB-KW"/>
</dbReference>
<dbReference type="Pfam" id="PF07669">
    <property type="entry name" value="Eco57I"/>
    <property type="match status" value="1"/>
</dbReference>
<dbReference type="PANTHER" id="PTHR33841:SF1">
    <property type="entry name" value="DNA METHYLTRANSFERASE A"/>
    <property type="match status" value="1"/>
</dbReference>
<evidence type="ECO:0000313" key="10">
    <source>
        <dbReference type="Proteomes" id="UP001595377"/>
    </source>
</evidence>
<comment type="catalytic activity">
    <reaction evidence="5">
        <text>a 2'-deoxyadenosine in DNA + S-adenosyl-L-methionine = an N(6)-methyl-2'-deoxyadenosine in DNA + S-adenosyl-L-homocysteine + H(+)</text>
        <dbReference type="Rhea" id="RHEA:15197"/>
        <dbReference type="Rhea" id="RHEA-COMP:12418"/>
        <dbReference type="Rhea" id="RHEA-COMP:12419"/>
        <dbReference type="ChEBI" id="CHEBI:15378"/>
        <dbReference type="ChEBI" id="CHEBI:57856"/>
        <dbReference type="ChEBI" id="CHEBI:59789"/>
        <dbReference type="ChEBI" id="CHEBI:90615"/>
        <dbReference type="ChEBI" id="CHEBI:90616"/>
        <dbReference type="EC" id="2.1.1.72"/>
    </reaction>
</comment>
<feature type="region of interest" description="Disordered" evidence="6">
    <location>
        <begin position="540"/>
        <end position="572"/>
    </location>
</feature>
<gene>
    <name evidence="9" type="ORF">ACFOHH_23060</name>
</gene>
<evidence type="ECO:0000313" key="9">
    <source>
        <dbReference type="EMBL" id="MFC3076011.1"/>
    </source>
</evidence>
<dbReference type="Pfam" id="PF20466">
    <property type="entry name" value="MmeI_TRD"/>
    <property type="match status" value="1"/>
</dbReference>
<reference evidence="10" key="1">
    <citation type="journal article" date="2019" name="Int. J. Syst. Evol. Microbiol.">
        <title>The Global Catalogue of Microorganisms (GCM) 10K type strain sequencing project: providing services to taxonomists for standard genome sequencing and annotation.</title>
        <authorList>
            <consortium name="The Broad Institute Genomics Platform"/>
            <consortium name="The Broad Institute Genome Sequencing Center for Infectious Disease"/>
            <person name="Wu L."/>
            <person name="Ma J."/>
        </authorList>
    </citation>
    <scope>NUCLEOTIDE SEQUENCE [LARGE SCALE GENOMIC DNA]</scope>
    <source>
        <strain evidence="10">KCTC 52677</strain>
    </source>
</reference>
<dbReference type="Gene3D" id="3.40.50.150">
    <property type="entry name" value="Vaccinia Virus protein VP39"/>
    <property type="match status" value="1"/>
</dbReference>
<keyword evidence="3" id="KW-0808">Transferase</keyword>